<protein>
    <recommendedName>
        <fullName evidence="16">Cytochrome P450 2F2-like</fullName>
    </recommendedName>
</protein>
<evidence type="ECO:0000256" key="10">
    <source>
        <dbReference type="ARBA" id="ARBA00023004"/>
    </source>
</evidence>
<dbReference type="Gene3D" id="1.10.630.10">
    <property type="entry name" value="Cytochrome P450"/>
    <property type="match status" value="1"/>
</dbReference>
<keyword evidence="8" id="KW-0492">Microsome</keyword>
<feature type="binding site" description="axial binding residue" evidence="13">
    <location>
        <position position="414"/>
    </location>
    <ligand>
        <name>heme</name>
        <dbReference type="ChEBI" id="CHEBI:30413"/>
    </ligand>
    <ligandPart>
        <name>Fe</name>
        <dbReference type="ChEBI" id="CHEBI:18248"/>
    </ligandPart>
</feature>
<dbReference type="PANTHER" id="PTHR24300:SF84">
    <property type="entry name" value="CYTOCHROME P450, FAMILY 2, SUBFAMILY T, POLYPEPTIDE 4"/>
    <property type="match status" value="1"/>
</dbReference>
<dbReference type="PRINTS" id="PR01957">
    <property type="entry name" value="EP450ICYP2F"/>
</dbReference>
<keyword evidence="9" id="KW-0560">Oxidoreductase</keyword>
<keyword evidence="12" id="KW-0472">Membrane</keyword>
<evidence type="ECO:0000256" key="6">
    <source>
        <dbReference type="ARBA" id="ARBA00022723"/>
    </source>
</evidence>
<dbReference type="AlphaFoldDB" id="A0AAV7N248"/>
<dbReference type="GO" id="GO:0019373">
    <property type="term" value="P:epoxygenase P450 pathway"/>
    <property type="evidence" value="ECO:0007669"/>
    <property type="project" value="TreeGrafter"/>
</dbReference>
<dbReference type="GO" id="GO:0019825">
    <property type="term" value="F:oxygen binding"/>
    <property type="evidence" value="ECO:0007669"/>
    <property type="project" value="InterPro"/>
</dbReference>
<name>A0AAV7N248_PLEWA</name>
<dbReference type="EMBL" id="JANPWB010000013">
    <property type="protein sequence ID" value="KAJ1108378.1"/>
    <property type="molecule type" value="Genomic_DNA"/>
</dbReference>
<evidence type="ECO:0000256" key="4">
    <source>
        <dbReference type="ARBA" id="ARBA00010617"/>
    </source>
</evidence>
<dbReference type="Proteomes" id="UP001066276">
    <property type="component" value="Chromosome 9"/>
</dbReference>
<proteinExistence type="inferred from homology"/>
<evidence type="ECO:0000313" key="15">
    <source>
        <dbReference type="Proteomes" id="UP001066276"/>
    </source>
</evidence>
<evidence type="ECO:0000256" key="12">
    <source>
        <dbReference type="ARBA" id="ARBA00023136"/>
    </source>
</evidence>
<comment type="cofactor">
    <cofactor evidence="1 13">
        <name>heme</name>
        <dbReference type="ChEBI" id="CHEBI:30413"/>
    </cofactor>
</comment>
<dbReference type="InterPro" id="IPR050182">
    <property type="entry name" value="Cytochrome_P450_fam2"/>
</dbReference>
<evidence type="ECO:0000256" key="9">
    <source>
        <dbReference type="ARBA" id="ARBA00023002"/>
    </source>
</evidence>
<accession>A0AAV7N248</accession>
<dbReference type="GO" id="GO:0005506">
    <property type="term" value="F:iron ion binding"/>
    <property type="evidence" value="ECO:0007669"/>
    <property type="project" value="InterPro"/>
</dbReference>
<gene>
    <name evidence="14" type="ORF">NDU88_005754</name>
</gene>
<evidence type="ECO:0008006" key="16">
    <source>
        <dbReference type="Google" id="ProtNLM"/>
    </source>
</evidence>
<dbReference type="SUPFAM" id="SSF48264">
    <property type="entry name" value="Cytochrome P450"/>
    <property type="match status" value="1"/>
</dbReference>
<evidence type="ECO:0000313" key="14">
    <source>
        <dbReference type="EMBL" id="KAJ1108378.1"/>
    </source>
</evidence>
<evidence type="ECO:0000256" key="8">
    <source>
        <dbReference type="ARBA" id="ARBA00022848"/>
    </source>
</evidence>
<dbReference type="GO" id="GO:0006805">
    <property type="term" value="P:xenobiotic metabolic process"/>
    <property type="evidence" value="ECO:0007669"/>
    <property type="project" value="TreeGrafter"/>
</dbReference>
<reference evidence="14" key="1">
    <citation type="journal article" date="2022" name="bioRxiv">
        <title>Sequencing and chromosome-scale assembly of the giantPleurodeles waltlgenome.</title>
        <authorList>
            <person name="Brown T."/>
            <person name="Elewa A."/>
            <person name="Iarovenko S."/>
            <person name="Subramanian E."/>
            <person name="Araus A.J."/>
            <person name="Petzold A."/>
            <person name="Susuki M."/>
            <person name="Suzuki K.-i.T."/>
            <person name="Hayashi T."/>
            <person name="Toyoda A."/>
            <person name="Oliveira C."/>
            <person name="Osipova E."/>
            <person name="Leigh N.D."/>
            <person name="Simon A."/>
            <person name="Yun M.H."/>
        </authorList>
    </citation>
    <scope>NUCLEOTIDE SEQUENCE</scope>
    <source>
        <strain evidence="14">20211129_DDA</strain>
        <tissue evidence="14">Liver</tissue>
    </source>
</reference>
<dbReference type="GO" id="GO:0020037">
    <property type="term" value="F:heme binding"/>
    <property type="evidence" value="ECO:0007669"/>
    <property type="project" value="InterPro"/>
</dbReference>
<evidence type="ECO:0000256" key="3">
    <source>
        <dbReference type="ARBA" id="ARBA00004586"/>
    </source>
</evidence>
<comment type="similarity">
    <text evidence="4">Belongs to the cytochrome P450 family.</text>
</comment>
<keyword evidence="6 13" id="KW-0479">Metal-binding</keyword>
<evidence type="ECO:0000256" key="5">
    <source>
        <dbReference type="ARBA" id="ARBA00022617"/>
    </source>
</evidence>
<dbReference type="InterPro" id="IPR036396">
    <property type="entry name" value="Cyt_P450_sf"/>
</dbReference>
<dbReference type="GO" id="GO:0005789">
    <property type="term" value="C:endoplasmic reticulum membrane"/>
    <property type="evidence" value="ECO:0007669"/>
    <property type="project" value="UniProtKB-SubCell"/>
</dbReference>
<evidence type="ECO:0000256" key="2">
    <source>
        <dbReference type="ARBA" id="ARBA00004524"/>
    </source>
</evidence>
<keyword evidence="7" id="KW-0256">Endoplasmic reticulum</keyword>
<evidence type="ECO:0000256" key="1">
    <source>
        <dbReference type="ARBA" id="ARBA00001971"/>
    </source>
</evidence>
<evidence type="ECO:0000256" key="7">
    <source>
        <dbReference type="ARBA" id="ARBA00022824"/>
    </source>
</evidence>
<comment type="subcellular location">
    <subcellularLocation>
        <location evidence="3">Endoplasmic reticulum membrane</location>
    </subcellularLocation>
    <subcellularLocation>
        <location evidence="2">Microsome membrane</location>
    </subcellularLocation>
</comment>
<evidence type="ECO:0000256" key="13">
    <source>
        <dbReference type="PIRSR" id="PIRSR602401-1"/>
    </source>
</evidence>
<dbReference type="PRINTS" id="PR00385">
    <property type="entry name" value="P450"/>
</dbReference>
<keyword evidence="15" id="KW-1185">Reference proteome</keyword>
<sequence length="469" mass="53540">MLTEKRELPPGPMPLPLIGNLLQLKLGDIVRSLMELHKKYGPVYTIYLGNKPCLVICGYDAMKEALIDQAEEFADRGDYPVFLSCTKGHGVGFSNGEKWKDRRRFALLTLRNFGMGKRSAEERIQEEAQYLVKEFKNTKMAPVDPTVFFSRTVSNIICSIVFGSRFDYEDKRLLTIVNTINDNFRIMSNTWGTMYNIYPEIMNYLPGQHQHIFTNFNSLSEVILGELKSHLETHDPSCPRDIMDCFITKMAEEKDNPSTAFYDLALLMSMQNLLFGGTETVSTTLRYGFLILMKYPKIAEKMHAEIDRVVGPNRSPNFEDRSKMPYTEAVIHEIQRFADVIPLSLPRAVTRETKFRGYTIPKGTHVIPLLTSVHYDPTKFKNPYSFDPGHFLYEDGSFKKNDALMPFAAGKRICPGESLAKMELFLYFTTIMQNFTFKPLVLPEKIDIEPVGSGLGNVPVSYKCCIVPR</sequence>
<keyword evidence="10 13" id="KW-0408">Iron</keyword>
<dbReference type="PANTHER" id="PTHR24300">
    <property type="entry name" value="CYTOCHROME P450 508A4-RELATED"/>
    <property type="match status" value="1"/>
</dbReference>
<keyword evidence="5 13" id="KW-0349">Heme</keyword>
<organism evidence="14 15">
    <name type="scientific">Pleurodeles waltl</name>
    <name type="common">Iberian ribbed newt</name>
    <dbReference type="NCBI Taxonomy" id="8319"/>
    <lineage>
        <taxon>Eukaryota</taxon>
        <taxon>Metazoa</taxon>
        <taxon>Chordata</taxon>
        <taxon>Craniata</taxon>
        <taxon>Vertebrata</taxon>
        <taxon>Euteleostomi</taxon>
        <taxon>Amphibia</taxon>
        <taxon>Batrachia</taxon>
        <taxon>Caudata</taxon>
        <taxon>Salamandroidea</taxon>
        <taxon>Salamandridae</taxon>
        <taxon>Pleurodelinae</taxon>
        <taxon>Pleurodeles</taxon>
    </lineage>
</organism>
<comment type="caution">
    <text evidence="14">The sequence shown here is derived from an EMBL/GenBank/DDBJ whole genome shotgun (WGS) entry which is preliminary data.</text>
</comment>
<dbReference type="FunFam" id="1.10.630.10:FF:000001">
    <property type="entry name" value="Cytochrome P450, family 2"/>
    <property type="match status" value="1"/>
</dbReference>
<keyword evidence="11" id="KW-0503">Monooxygenase</keyword>
<dbReference type="PRINTS" id="PR00463">
    <property type="entry name" value="EP450I"/>
</dbReference>
<dbReference type="InterPro" id="IPR020469">
    <property type="entry name" value="Cyt_P450_CYP2_fam"/>
</dbReference>
<dbReference type="GO" id="GO:0008392">
    <property type="term" value="F:arachidonate epoxygenase activity"/>
    <property type="evidence" value="ECO:0007669"/>
    <property type="project" value="TreeGrafter"/>
</dbReference>
<dbReference type="Pfam" id="PF00067">
    <property type="entry name" value="p450"/>
    <property type="match status" value="1"/>
</dbReference>
<evidence type="ECO:0000256" key="11">
    <source>
        <dbReference type="ARBA" id="ARBA00023033"/>
    </source>
</evidence>
<dbReference type="InterPro" id="IPR002401">
    <property type="entry name" value="Cyt_P450_E_grp-I"/>
</dbReference>
<dbReference type="GO" id="GO:0016712">
    <property type="term" value="F:oxidoreductase activity, acting on paired donors, with incorporation or reduction of molecular oxygen, reduced flavin or flavoprotein as one donor, and incorporation of one atom of oxygen"/>
    <property type="evidence" value="ECO:0007669"/>
    <property type="project" value="TreeGrafter"/>
</dbReference>
<dbReference type="InterPro" id="IPR001128">
    <property type="entry name" value="Cyt_P450"/>
</dbReference>